<evidence type="ECO:0000313" key="2">
    <source>
        <dbReference type="EMBL" id="MDN7244643.1"/>
    </source>
</evidence>
<feature type="transmembrane region" description="Helical" evidence="1">
    <location>
        <begin position="67"/>
        <end position="87"/>
    </location>
</feature>
<dbReference type="RefSeq" id="WP_301855101.1">
    <property type="nucleotide sequence ID" value="NZ_JAUJWU010000001.1"/>
</dbReference>
<evidence type="ECO:0000256" key="1">
    <source>
        <dbReference type="SAM" id="Phobius"/>
    </source>
</evidence>
<comment type="caution">
    <text evidence="2">The sequence shown here is derived from an EMBL/GenBank/DDBJ whole genome shotgun (WGS) entry which is preliminary data.</text>
</comment>
<sequence length="363" mass="40961">MKEAFCSNCGHEKMGKGKFCANCGSKFLMNDVMRAAVTFEETVNEGLRNPINSISDYQNKNSAIKTWPNVLVSIIISIALIMLNAALERQTQWGGLEDYISQTLIFIILFQVLSIFLQRRKKSLSVLFPAIIGFISIFPTLAMYKDYQDWLYYQGYNTQAMASGDLTIMGKCFVLFGAVAIVNVVSLFISSKKHVANPIATIEPLRNGTVQEKKQHIGKNPSTSINLFLNIVIGILLYNWGSAVQEYLEWGYGDTQVAFFFVFIAILQIIVVFFERANKSFYGAIPIVFAVISCFPTFIHYVELQSLIDSEGYSHLLIPVSDRVFMTVYFVLNTALIVTNFFLINKRWSIVQAIKKDIGLSKL</sequence>
<protein>
    <submittedName>
        <fullName evidence="2">Zinc ribbon domain-containing protein</fullName>
    </submittedName>
</protein>
<accession>A0ABT8NA57</accession>
<feature type="transmembrane region" description="Helical" evidence="1">
    <location>
        <begin position="124"/>
        <end position="144"/>
    </location>
</feature>
<feature type="transmembrane region" description="Helical" evidence="1">
    <location>
        <begin position="223"/>
        <end position="241"/>
    </location>
</feature>
<feature type="transmembrane region" description="Helical" evidence="1">
    <location>
        <begin position="99"/>
        <end position="117"/>
    </location>
</feature>
<gene>
    <name evidence="2" type="ORF">QWY13_03975</name>
</gene>
<keyword evidence="1" id="KW-0472">Membrane</keyword>
<dbReference type="Proteomes" id="UP001172142">
    <property type="component" value="Unassembled WGS sequence"/>
</dbReference>
<organism evidence="2 3">
    <name type="scientific">Planococcus shenhongbingii</name>
    <dbReference type="NCBI Taxonomy" id="3058398"/>
    <lineage>
        <taxon>Bacteria</taxon>
        <taxon>Bacillati</taxon>
        <taxon>Bacillota</taxon>
        <taxon>Bacilli</taxon>
        <taxon>Bacillales</taxon>
        <taxon>Caryophanaceae</taxon>
        <taxon>Planococcus</taxon>
    </lineage>
</organism>
<feature type="transmembrane region" description="Helical" evidence="1">
    <location>
        <begin position="168"/>
        <end position="189"/>
    </location>
</feature>
<keyword evidence="3" id="KW-1185">Reference proteome</keyword>
<feature type="transmembrane region" description="Helical" evidence="1">
    <location>
        <begin position="281"/>
        <end position="304"/>
    </location>
</feature>
<feature type="transmembrane region" description="Helical" evidence="1">
    <location>
        <begin position="324"/>
        <end position="344"/>
    </location>
</feature>
<reference evidence="2 3" key="1">
    <citation type="submission" date="2023-07" db="EMBL/GenBank/DDBJ databases">
        <title>Novel species in genus Planococcus.</title>
        <authorList>
            <person name="Ning S."/>
        </authorList>
    </citation>
    <scope>NUCLEOTIDE SEQUENCE [LARGE SCALE GENOMIC DNA]</scope>
    <source>
        <strain evidence="2 3">N017</strain>
    </source>
</reference>
<name>A0ABT8NA57_9BACL</name>
<keyword evidence="1" id="KW-1133">Transmembrane helix</keyword>
<keyword evidence="1" id="KW-0812">Transmembrane</keyword>
<evidence type="ECO:0000313" key="3">
    <source>
        <dbReference type="Proteomes" id="UP001172142"/>
    </source>
</evidence>
<feature type="transmembrane region" description="Helical" evidence="1">
    <location>
        <begin position="256"/>
        <end position="274"/>
    </location>
</feature>
<dbReference type="EMBL" id="JAUJWU010000001">
    <property type="protein sequence ID" value="MDN7244643.1"/>
    <property type="molecule type" value="Genomic_DNA"/>
</dbReference>
<proteinExistence type="predicted"/>